<organism evidence="1 2">
    <name type="scientific">Candidatus Daviesbacteria bacterium GW2011_GWC2_40_12</name>
    <dbReference type="NCBI Taxonomy" id="1618431"/>
    <lineage>
        <taxon>Bacteria</taxon>
        <taxon>Candidatus Daviesiibacteriota</taxon>
    </lineage>
</organism>
<dbReference type="EMBL" id="LBYB01000009">
    <property type="protein sequence ID" value="KKR41555.1"/>
    <property type="molecule type" value="Genomic_DNA"/>
</dbReference>
<accession>A0A0G0T358</accession>
<dbReference type="AlphaFoldDB" id="A0A0G0T358"/>
<comment type="caution">
    <text evidence="1">The sequence shown here is derived from an EMBL/GenBank/DDBJ whole genome shotgun (WGS) entry which is preliminary data.</text>
</comment>
<name>A0A0G0T358_9BACT</name>
<reference evidence="1 2" key="1">
    <citation type="journal article" date="2015" name="Nature">
        <title>rRNA introns, odd ribosomes, and small enigmatic genomes across a large radiation of phyla.</title>
        <authorList>
            <person name="Brown C.T."/>
            <person name="Hug L.A."/>
            <person name="Thomas B.C."/>
            <person name="Sharon I."/>
            <person name="Castelle C.J."/>
            <person name="Singh A."/>
            <person name="Wilkins M.J."/>
            <person name="Williams K.H."/>
            <person name="Banfield J.F."/>
        </authorList>
    </citation>
    <scope>NUCLEOTIDE SEQUENCE [LARGE SCALE GENOMIC DNA]</scope>
</reference>
<gene>
    <name evidence="1" type="ORF">UT77_C0009G0013</name>
</gene>
<evidence type="ECO:0000313" key="2">
    <source>
        <dbReference type="Proteomes" id="UP000034881"/>
    </source>
</evidence>
<proteinExistence type="predicted"/>
<dbReference type="Proteomes" id="UP000034881">
    <property type="component" value="Unassembled WGS sequence"/>
</dbReference>
<sequence>MIEVEEKDRLRQGIFTVLEKVFDEPPERFPKALSIALNKLGPAYRQLYDEVFVGWQCPIEERPQFPQRPSIFNPISHWTAIVRW</sequence>
<protein>
    <submittedName>
        <fullName evidence="1">Uncharacterized protein</fullName>
    </submittedName>
</protein>
<evidence type="ECO:0000313" key="1">
    <source>
        <dbReference type="EMBL" id="KKR41555.1"/>
    </source>
</evidence>